<reference evidence="1" key="1">
    <citation type="submission" date="2019-08" db="EMBL/GenBank/DDBJ databases">
        <authorList>
            <person name="Kucharzyk K."/>
            <person name="Murdoch R.W."/>
            <person name="Higgins S."/>
            <person name="Loffler F."/>
        </authorList>
    </citation>
    <scope>NUCLEOTIDE SEQUENCE</scope>
</reference>
<dbReference type="AlphaFoldDB" id="A0A645HAQ3"/>
<name>A0A645HAQ3_9ZZZZ</name>
<protein>
    <recommendedName>
        <fullName evidence="2">Alpha-D-glucose 1-phosphate phosphatase YihX</fullName>
    </recommendedName>
</protein>
<dbReference type="InterPro" id="IPR023198">
    <property type="entry name" value="PGP-like_dom2"/>
</dbReference>
<evidence type="ECO:0000313" key="1">
    <source>
        <dbReference type="EMBL" id="MPN35596.1"/>
    </source>
</evidence>
<dbReference type="SFLD" id="SFLDS00003">
    <property type="entry name" value="Haloacid_Dehalogenase"/>
    <property type="match status" value="1"/>
</dbReference>
<dbReference type="InterPro" id="IPR023214">
    <property type="entry name" value="HAD_sf"/>
</dbReference>
<dbReference type="SUPFAM" id="SSF56784">
    <property type="entry name" value="HAD-like"/>
    <property type="match status" value="1"/>
</dbReference>
<dbReference type="InterPro" id="IPR036412">
    <property type="entry name" value="HAD-like_sf"/>
</dbReference>
<dbReference type="PANTHER" id="PTHR43611:SF3">
    <property type="entry name" value="FLAVIN MONONUCLEOTIDE HYDROLASE 1, CHLOROPLATIC"/>
    <property type="match status" value="1"/>
</dbReference>
<evidence type="ECO:0008006" key="2">
    <source>
        <dbReference type="Google" id="ProtNLM"/>
    </source>
</evidence>
<dbReference type="EMBL" id="VSSQ01089283">
    <property type="protein sequence ID" value="MPN35596.1"/>
    <property type="molecule type" value="Genomic_DNA"/>
</dbReference>
<dbReference type="Gene3D" id="1.10.150.240">
    <property type="entry name" value="Putative phosphatase, domain 2"/>
    <property type="match status" value="1"/>
</dbReference>
<dbReference type="SFLD" id="SFLDG01129">
    <property type="entry name" value="C1.5:_HAD__Beta-PGM__Phosphata"/>
    <property type="match status" value="1"/>
</dbReference>
<comment type="caution">
    <text evidence="1">The sequence shown here is derived from an EMBL/GenBank/DDBJ whole genome shotgun (WGS) entry which is preliminary data.</text>
</comment>
<organism evidence="1">
    <name type="scientific">bioreactor metagenome</name>
    <dbReference type="NCBI Taxonomy" id="1076179"/>
    <lineage>
        <taxon>unclassified sequences</taxon>
        <taxon>metagenomes</taxon>
        <taxon>ecological metagenomes</taxon>
    </lineage>
</organism>
<dbReference type="InterPro" id="IPR006439">
    <property type="entry name" value="HAD-SF_hydro_IA"/>
</dbReference>
<dbReference type="Pfam" id="PF13419">
    <property type="entry name" value="HAD_2"/>
    <property type="match status" value="1"/>
</dbReference>
<dbReference type="InterPro" id="IPR041492">
    <property type="entry name" value="HAD_2"/>
</dbReference>
<gene>
    <name evidence="1" type="ORF">SDC9_183094</name>
</gene>
<accession>A0A645HAQ3</accession>
<sequence>MIKNVIFDFGNVICRFDPEAMARNFCENDEDAKLLADTLFEPVVWEEMDKGFVDMETYGKEMIPQLPERLHKSAENLLRNWFYHIPEIDGMRELLIKLKEKGIKLYILSNICNQFADHYQVIDIFKLFDGLVFSCTINCIKPNDGIYLHLIEKYTLNKTECVFVDDRKINIEAAIKLDIEGYIFDGDVQKLEQYLFDVINH</sequence>
<dbReference type="CDD" id="cd02603">
    <property type="entry name" value="HAD_sEH-N_like"/>
    <property type="match status" value="1"/>
</dbReference>
<dbReference type="NCBIfam" id="TIGR01509">
    <property type="entry name" value="HAD-SF-IA-v3"/>
    <property type="match status" value="1"/>
</dbReference>
<proteinExistence type="predicted"/>
<dbReference type="Gene3D" id="3.40.50.1000">
    <property type="entry name" value="HAD superfamily/HAD-like"/>
    <property type="match status" value="1"/>
</dbReference>
<dbReference type="PANTHER" id="PTHR43611">
    <property type="entry name" value="ALPHA-D-GLUCOSE 1-PHOSPHATE PHOSPHATASE"/>
    <property type="match status" value="1"/>
</dbReference>